<organism evidence="1 2">
    <name type="scientific">Rhodoferax ferrireducens</name>
    <dbReference type="NCBI Taxonomy" id="192843"/>
    <lineage>
        <taxon>Bacteria</taxon>
        <taxon>Pseudomonadati</taxon>
        <taxon>Pseudomonadota</taxon>
        <taxon>Betaproteobacteria</taxon>
        <taxon>Burkholderiales</taxon>
        <taxon>Comamonadaceae</taxon>
        <taxon>Rhodoferax</taxon>
    </lineage>
</organism>
<name>A0ABU2C3W0_9BURK</name>
<dbReference type="RefSeq" id="WP_310370514.1">
    <property type="nucleotide sequence ID" value="NZ_JAVDXT010000001.1"/>
</dbReference>
<evidence type="ECO:0000313" key="2">
    <source>
        <dbReference type="Proteomes" id="UP001180487"/>
    </source>
</evidence>
<accession>A0ABU2C3W0</accession>
<reference evidence="1 2" key="1">
    <citation type="submission" date="2023-07" db="EMBL/GenBank/DDBJ databases">
        <title>Sorghum-associated microbial communities from plants grown in Nebraska, USA.</title>
        <authorList>
            <person name="Schachtman D."/>
        </authorList>
    </citation>
    <scope>NUCLEOTIDE SEQUENCE [LARGE SCALE GENOMIC DNA]</scope>
    <source>
        <strain evidence="1 2">BE313</strain>
    </source>
</reference>
<gene>
    <name evidence="1" type="ORF">J2X19_000590</name>
</gene>
<protein>
    <submittedName>
        <fullName evidence="1">Exopolyphosphatase/pppGpp-phosphohydrolase</fullName>
    </submittedName>
</protein>
<dbReference type="EMBL" id="JAVDXT010000001">
    <property type="protein sequence ID" value="MDR7375932.1"/>
    <property type="molecule type" value="Genomic_DNA"/>
</dbReference>
<keyword evidence="2" id="KW-1185">Reference proteome</keyword>
<evidence type="ECO:0000313" key="1">
    <source>
        <dbReference type="EMBL" id="MDR7375932.1"/>
    </source>
</evidence>
<dbReference type="Proteomes" id="UP001180487">
    <property type="component" value="Unassembled WGS sequence"/>
</dbReference>
<proteinExistence type="predicted"/>
<dbReference type="Gene3D" id="3.30.420.150">
    <property type="entry name" value="Exopolyphosphatase. Domain 2"/>
    <property type="match status" value="1"/>
</dbReference>
<sequence length="170" mass="18221">MHALIQHHYRTARQGLADGMPITLLHIGEEQTAVAVGSGPELDTVLLLALGTRATAAQFYRHNPPTPGELENAIQWVEDEVNRARALVAGHASLFSSDPAVQQMAGLAGVVGPSLSMEAVERLFDLLASLSLGRPASSAGIPNTPAFAADLLILREFMHHLGFAEIRWQT</sequence>
<comment type="caution">
    <text evidence="1">The sequence shown here is derived from an EMBL/GenBank/DDBJ whole genome shotgun (WGS) entry which is preliminary data.</text>
</comment>